<gene>
    <name evidence="6" type="ORF">BST96_14065</name>
</gene>
<keyword evidence="3" id="KW-0238">DNA-binding</keyword>
<dbReference type="AlphaFoldDB" id="A0A1X9NFD3"/>
<evidence type="ECO:0000256" key="4">
    <source>
        <dbReference type="ARBA" id="ARBA00023163"/>
    </source>
</evidence>
<dbReference type="CDD" id="cd06171">
    <property type="entry name" value="Sigma70_r4"/>
    <property type="match status" value="1"/>
</dbReference>
<dbReference type="STRING" id="716816.BST96_14065"/>
<dbReference type="RefSeq" id="WP_085759311.1">
    <property type="nucleotide sequence ID" value="NZ_CP019343.1"/>
</dbReference>
<reference evidence="6 7" key="1">
    <citation type="submission" date="2016-11" db="EMBL/GenBank/DDBJ databases">
        <title>Trade-off between light-utilization and light-protection in marine flavobacteria.</title>
        <authorList>
            <person name="Kumagai Y."/>
        </authorList>
    </citation>
    <scope>NUCLEOTIDE SEQUENCE [LARGE SCALE GENOMIC DNA]</scope>
    <source>
        <strain evidence="6 7">NBRC 107125</strain>
    </source>
</reference>
<dbReference type="PRINTS" id="PR00046">
    <property type="entry name" value="SIGMA70FCT"/>
</dbReference>
<feature type="domain" description="RNA polymerase sigma-70" evidence="5">
    <location>
        <begin position="252"/>
        <end position="265"/>
    </location>
</feature>
<dbReference type="Pfam" id="PF04542">
    <property type="entry name" value="Sigma70_r2"/>
    <property type="match status" value="1"/>
</dbReference>
<dbReference type="EMBL" id="CP019343">
    <property type="protein sequence ID" value="ARN75142.1"/>
    <property type="molecule type" value="Genomic_DNA"/>
</dbReference>
<sequence>MWIDIDDLLTPTVGIPEHFRPVKEEEAPPASLLFNDDKDKPGDGLALIHKSLKSSTQLSESDEKKYFSRLGDVVQQLVWVLFHDPPSRQLLSAYLLSIASGKTPLDQGLPTIDHRLLMTDIKHLGDVFGNADIIAEQARRLNSVKPDRVDDLLATEFEHIDWPHPLILAIAQLPFAIDQAGQCSAYLKAFSSYLAVIDGVGAIQSEDTELRERLLVLVKQYYQCRNYLVHHNLRLVYHVAKKHSHSANEIPDIFQEGVFGLVRAIEKYRHQSGYRFSTYAYNWIDAKARLAPVRHKGFMRLPTSAIADLTVLRRTATDLQSQGVLVNPVTVAARSDLSESRVKTLLALNNFSLSIDQPLLDREQGMTLSGVIADENQEVMQDVWEYQLKTVVDQLLTTLTDREAFILIHRFGLKGVPSQSLEIISSNVGLSRERVRQIEKKILAELRTLVETQRGDLKESLNASLRSTQN</sequence>
<keyword evidence="2" id="KW-0731">Sigma factor</keyword>
<dbReference type="InterPro" id="IPR007627">
    <property type="entry name" value="RNA_pol_sigma70_r2"/>
</dbReference>
<dbReference type="Gene3D" id="1.10.10.10">
    <property type="entry name" value="Winged helix-like DNA-binding domain superfamily/Winged helix DNA-binding domain"/>
    <property type="match status" value="1"/>
</dbReference>
<dbReference type="InterPro" id="IPR036388">
    <property type="entry name" value="WH-like_DNA-bd_sf"/>
</dbReference>
<dbReference type="KEGG" id="osg:BST96_14065"/>
<protein>
    <recommendedName>
        <fullName evidence="5">RNA polymerase sigma-70 domain-containing protein</fullName>
    </recommendedName>
</protein>
<dbReference type="Pfam" id="PF04545">
    <property type="entry name" value="Sigma70_r4"/>
    <property type="match status" value="1"/>
</dbReference>
<dbReference type="InterPro" id="IPR007630">
    <property type="entry name" value="RNA_pol_sigma70_r4"/>
</dbReference>
<dbReference type="GO" id="GO:0006352">
    <property type="term" value="P:DNA-templated transcription initiation"/>
    <property type="evidence" value="ECO:0007669"/>
    <property type="project" value="InterPro"/>
</dbReference>
<evidence type="ECO:0000256" key="1">
    <source>
        <dbReference type="ARBA" id="ARBA00023015"/>
    </source>
</evidence>
<evidence type="ECO:0000259" key="5">
    <source>
        <dbReference type="PROSITE" id="PS00715"/>
    </source>
</evidence>
<dbReference type="Proteomes" id="UP000193450">
    <property type="component" value="Chromosome"/>
</dbReference>
<dbReference type="InterPro" id="IPR013324">
    <property type="entry name" value="RNA_pol_sigma_r3/r4-like"/>
</dbReference>
<evidence type="ECO:0000256" key="3">
    <source>
        <dbReference type="ARBA" id="ARBA00023125"/>
    </source>
</evidence>
<dbReference type="PROSITE" id="PS00715">
    <property type="entry name" value="SIGMA70_1"/>
    <property type="match status" value="1"/>
</dbReference>
<dbReference type="InterPro" id="IPR050239">
    <property type="entry name" value="Sigma-70_RNA_pol_init_factors"/>
</dbReference>
<dbReference type="PANTHER" id="PTHR30603">
    <property type="entry name" value="RNA POLYMERASE SIGMA FACTOR RPO"/>
    <property type="match status" value="1"/>
</dbReference>
<dbReference type="NCBIfam" id="TIGR02937">
    <property type="entry name" value="sigma70-ECF"/>
    <property type="match status" value="1"/>
</dbReference>
<dbReference type="GO" id="GO:0016987">
    <property type="term" value="F:sigma factor activity"/>
    <property type="evidence" value="ECO:0007669"/>
    <property type="project" value="UniProtKB-KW"/>
</dbReference>
<keyword evidence="7" id="KW-1185">Reference proteome</keyword>
<dbReference type="GO" id="GO:0003677">
    <property type="term" value="F:DNA binding"/>
    <property type="evidence" value="ECO:0007669"/>
    <property type="project" value="UniProtKB-KW"/>
</dbReference>
<proteinExistence type="predicted"/>
<dbReference type="InterPro" id="IPR000943">
    <property type="entry name" value="RNA_pol_sigma70"/>
</dbReference>
<organism evidence="6 7">
    <name type="scientific">Oceanicoccus sagamiensis</name>
    <dbReference type="NCBI Taxonomy" id="716816"/>
    <lineage>
        <taxon>Bacteria</taxon>
        <taxon>Pseudomonadati</taxon>
        <taxon>Pseudomonadota</taxon>
        <taxon>Gammaproteobacteria</taxon>
        <taxon>Cellvibrionales</taxon>
        <taxon>Spongiibacteraceae</taxon>
        <taxon>Oceanicoccus</taxon>
    </lineage>
</organism>
<dbReference type="OrthoDB" id="9809557at2"/>
<accession>A0A1X9NFD3</accession>
<evidence type="ECO:0000256" key="2">
    <source>
        <dbReference type="ARBA" id="ARBA00023082"/>
    </source>
</evidence>
<dbReference type="InterPro" id="IPR013325">
    <property type="entry name" value="RNA_pol_sigma_r2"/>
</dbReference>
<name>A0A1X9NFD3_9GAMM</name>
<evidence type="ECO:0000313" key="7">
    <source>
        <dbReference type="Proteomes" id="UP000193450"/>
    </source>
</evidence>
<dbReference type="SUPFAM" id="SSF88659">
    <property type="entry name" value="Sigma3 and sigma4 domains of RNA polymerase sigma factors"/>
    <property type="match status" value="1"/>
</dbReference>
<keyword evidence="1" id="KW-0805">Transcription regulation</keyword>
<dbReference type="Gene3D" id="1.20.120.1810">
    <property type="match status" value="1"/>
</dbReference>
<dbReference type="PANTHER" id="PTHR30603:SF47">
    <property type="entry name" value="RNA POLYMERASE SIGMA FACTOR SIGD, CHLOROPLASTIC"/>
    <property type="match status" value="1"/>
</dbReference>
<evidence type="ECO:0000313" key="6">
    <source>
        <dbReference type="EMBL" id="ARN75142.1"/>
    </source>
</evidence>
<dbReference type="SUPFAM" id="SSF88946">
    <property type="entry name" value="Sigma2 domain of RNA polymerase sigma factors"/>
    <property type="match status" value="1"/>
</dbReference>
<dbReference type="InterPro" id="IPR014284">
    <property type="entry name" value="RNA_pol_sigma-70_dom"/>
</dbReference>
<keyword evidence="4" id="KW-0804">Transcription</keyword>